<evidence type="ECO:0000313" key="1">
    <source>
        <dbReference type="EMBL" id="QTA93410.1"/>
    </source>
</evidence>
<dbReference type="Pfam" id="PF10049">
    <property type="entry name" value="DUF2283"/>
    <property type="match status" value="1"/>
</dbReference>
<sequence>MCPLNFLNYGFTNKSEMKYFKDDDILHLVISEEKEAGSVEITPNIIAEINGDGELIGMEILNVFNLLFIGTMRTGHLWRRFLNLPFAWHTGTHYEVVF</sequence>
<name>A0A975BXE6_9BACT</name>
<dbReference type="KEGG" id="dmm:dnm_095100"/>
<dbReference type="Proteomes" id="UP000663722">
    <property type="component" value="Chromosome"/>
</dbReference>
<accession>A0A975BXE6</accession>
<evidence type="ECO:0000313" key="2">
    <source>
        <dbReference type="Proteomes" id="UP000663722"/>
    </source>
</evidence>
<dbReference type="InterPro" id="IPR019270">
    <property type="entry name" value="DUF2283"/>
</dbReference>
<proteinExistence type="predicted"/>
<organism evidence="1 2">
    <name type="scientific">Desulfonema magnum</name>
    <dbReference type="NCBI Taxonomy" id="45655"/>
    <lineage>
        <taxon>Bacteria</taxon>
        <taxon>Pseudomonadati</taxon>
        <taxon>Thermodesulfobacteriota</taxon>
        <taxon>Desulfobacteria</taxon>
        <taxon>Desulfobacterales</taxon>
        <taxon>Desulfococcaceae</taxon>
        <taxon>Desulfonema</taxon>
    </lineage>
</organism>
<protein>
    <submittedName>
        <fullName evidence="1">DUF2283</fullName>
    </submittedName>
</protein>
<keyword evidence="2" id="KW-1185">Reference proteome</keyword>
<dbReference type="EMBL" id="CP061800">
    <property type="protein sequence ID" value="QTA93410.1"/>
    <property type="molecule type" value="Genomic_DNA"/>
</dbReference>
<gene>
    <name evidence="1" type="ORF">dnm_095100</name>
</gene>
<dbReference type="AlphaFoldDB" id="A0A975BXE6"/>
<reference evidence="1" key="1">
    <citation type="journal article" date="2021" name="Microb. Physiol.">
        <title>Proteogenomic Insights into the Physiology of Marine, Sulfate-Reducing, Filamentous Desulfonema limicola and Desulfonema magnum.</title>
        <authorList>
            <person name="Schnaars V."/>
            <person name="Wohlbrand L."/>
            <person name="Scheve S."/>
            <person name="Hinrichs C."/>
            <person name="Reinhardt R."/>
            <person name="Rabus R."/>
        </authorList>
    </citation>
    <scope>NUCLEOTIDE SEQUENCE</scope>
    <source>
        <strain evidence="1">4be13</strain>
    </source>
</reference>